<evidence type="ECO:0000256" key="1">
    <source>
        <dbReference type="SAM" id="MobiDB-lite"/>
    </source>
</evidence>
<name>A0A8S9HAL9_BRACR</name>
<reference evidence="2" key="1">
    <citation type="submission" date="2019-12" db="EMBL/GenBank/DDBJ databases">
        <title>Genome sequencing and annotation of Brassica cretica.</title>
        <authorList>
            <person name="Studholme D.J."/>
            <person name="Sarris P.F."/>
        </authorList>
    </citation>
    <scope>NUCLEOTIDE SEQUENCE</scope>
    <source>
        <strain evidence="2">PFS-001/15</strain>
        <tissue evidence="2">Leaf</tissue>
    </source>
</reference>
<evidence type="ECO:0000313" key="3">
    <source>
        <dbReference type="Proteomes" id="UP000712281"/>
    </source>
</evidence>
<dbReference type="AlphaFoldDB" id="A0A8S9HAL9"/>
<dbReference type="Proteomes" id="UP000712281">
    <property type="component" value="Unassembled WGS sequence"/>
</dbReference>
<gene>
    <name evidence="2" type="ORF">F2Q68_00034871</name>
</gene>
<feature type="compositionally biased region" description="Polar residues" evidence="1">
    <location>
        <begin position="1"/>
        <end position="16"/>
    </location>
</feature>
<evidence type="ECO:0000313" key="2">
    <source>
        <dbReference type="EMBL" id="KAF2553707.1"/>
    </source>
</evidence>
<dbReference type="EMBL" id="QGKW02001988">
    <property type="protein sequence ID" value="KAF2553707.1"/>
    <property type="molecule type" value="Genomic_DNA"/>
</dbReference>
<comment type="caution">
    <text evidence="2">The sequence shown here is derived from an EMBL/GenBank/DDBJ whole genome shotgun (WGS) entry which is preliminary data.</text>
</comment>
<sequence>MTRSSGTKPQSSNTDQTRLHNELLTNSAAQQALPVEKHNRFLNRLDNTINSDRKQENAIGNR</sequence>
<proteinExistence type="predicted"/>
<feature type="region of interest" description="Disordered" evidence="1">
    <location>
        <begin position="1"/>
        <end position="62"/>
    </location>
</feature>
<accession>A0A8S9HAL9</accession>
<protein>
    <submittedName>
        <fullName evidence="2">Uncharacterized protein</fullName>
    </submittedName>
</protein>
<organism evidence="2 3">
    <name type="scientific">Brassica cretica</name>
    <name type="common">Mustard</name>
    <dbReference type="NCBI Taxonomy" id="69181"/>
    <lineage>
        <taxon>Eukaryota</taxon>
        <taxon>Viridiplantae</taxon>
        <taxon>Streptophyta</taxon>
        <taxon>Embryophyta</taxon>
        <taxon>Tracheophyta</taxon>
        <taxon>Spermatophyta</taxon>
        <taxon>Magnoliopsida</taxon>
        <taxon>eudicotyledons</taxon>
        <taxon>Gunneridae</taxon>
        <taxon>Pentapetalae</taxon>
        <taxon>rosids</taxon>
        <taxon>malvids</taxon>
        <taxon>Brassicales</taxon>
        <taxon>Brassicaceae</taxon>
        <taxon>Brassiceae</taxon>
        <taxon>Brassica</taxon>
    </lineage>
</organism>